<evidence type="ECO:0000313" key="2">
    <source>
        <dbReference type="EMBL" id="MCG4618260.1"/>
    </source>
</evidence>
<keyword evidence="1" id="KW-0812">Transmembrane</keyword>
<keyword evidence="1" id="KW-1133">Transmembrane helix</keyword>
<evidence type="ECO:0000313" key="3">
    <source>
        <dbReference type="Proteomes" id="UP001200537"/>
    </source>
</evidence>
<evidence type="ECO:0000256" key="1">
    <source>
        <dbReference type="SAM" id="Phobius"/>
    </source>
</evidence>
<evidence type="ECO:0008006" key="4">
    <source>
        <dbReference type="Google" id="ProtNLM"/>
    </source>
</evidence>
<feature type="transmembrane region" description="Helical" evidence="1">
    <location>
        <begin position="20"/>
        <end position="40"/>
    </location>
</feature>
<accession>A0AAJ1BDZ6</accession>
<organism evidence="2 3">
    <name type="scientific">Varibaculum cambriense</name>
    <dbReference type="NCBI Taxonomy" id="184870"/>
    <lineage>
        <taxon>Bacteria</taxon>
        <taxon>Bacillati</taxon>
        <taxon>Actinomycetota</taxon>
        <taxon>Actinomycetes</taxon>
        <taxon>Actinomycetales</taxon>
        <taxon>Actinomycetaceae</taxon>
        <taxon>Varibaculum</taxon>
    </lineage>
</organism>
<sequence>MIFPLTAPASLAWWQDLAGMAALITAIASIPGTIAAYHASKTREAFRQEMNPDHGTSLIDKVDALTESVASVGHQVGEIRRDMDREHRHINATLERHDKDIKENRDAVSTINLLR</sequence>
<reference evidence="2" key="1">
    <citation type="submission" date="2022-01" db="EMBL/GenBank/DDBJ databases">
        <title>Collection of gut derived symbiotic bacterial strains cultured from healthy donors.</title>
        <authorList>
            <person name="Lin H."/>
            <person name="Kohout C."/>
            <person name="Waligurski E."/>
            <person name="Pamer E.G."/>
        </authorList>
    </citation>
    <scope>NUCLEOTIDE SEQUENCE</scope>
    <source>
        <strain evidence="2">DFI.7.46</strain>
    </source>
</reference>
<keyword evidence="1" id="KW-0472">Membrane</keyword>
<dbReference type="Proteomes" id="UP001200537">
    <property type="component" value="Unassembled WGS sequence"/>
</dbReference>
<comment type="caution">
    <text evidence="2">The sequence shown here is derived from an EMBL/GenBank/DDBJ whole genome shotgun (WGS) entry which is preliminary data.</text>
</comment>
<dbReference type="EMBL" id="JAKNHJ010000013">
    <property type="protein sequence ID" value="MCG4618260.1"/>
    <property type="molecule type" value="Genomic_DNA"/>
</dbReference>
<protein>
    <recommendedName>
        <fullName evidence="4">DUF2746 domain-containing protein</fullName>
    </recommendedName>
</protein>
<proteinExistence type="predicted"/>
<dbReference type="RefSeq" id="WP_238128203.1">
    <property type="nucleotide sequence ID" value="NZ_JAKNHJ010000013.1"/>
</dbReference>
<name>A0AAJ1BDZ6_9ACTO</name>
<dbReference type="AlphaFoldDB" id="A0AAJ1BDZ6"/>
<gene>
    <name evidence="2" type="ORF">L0M99_07110</name>
</gene>